<reference evidence="5 6" key="1">
    <citation type="journal article" date="2016" name="Nat. Commun.">
        <title>Thousands of microbial genomes shed light on interconnected biogeochemical processes in an aquifer system.</title>
        <authorList>
            <person name="Anantharaman K."/>
            <person name="Brown C.T."/>
            <person name="Hug L.A."/>
            <person name="Sharon I."/>
            <person name="Castelle C.J."/>
            <person name="Probst A.J."/>
            <person name="Thomas B.C."/>
            <person name="Singh A."/>
            <person name="Wilkins M.J."/>
            <person name="Karaoz U."/>
            <person name="Brodie E.L."/>
            <person name="Williams K.H."/>
            <person name="Hubbard S.S."/>
            <person name="Banfield J.F."/>
        </authorList>
    </citation>
    <scope>NUCLEOTIDE SEQUENCE [LARGE SCALE GENOMIC DNA]</scope>
</reference>
<organism evidence="5 6">
    <name type="scientific">Candidatus Muproteobacteria bacterium RBG_16_65_34</name>
    <dbReference type="NCBI Taxonomy" id="1817760"/>
    <lineage>
        <taxon>Bacteria</taxon>
        <taxon>Pseudomonadati</taxon>
        <taxon>Pseudomonadota</taxon>
        <taxon>Candidatus Muproteobacteria</taxon>
    </lineage>
</organism>
<accession>A0A1F6TLJ9</accession>
<dbReference type="AlphaFoldDB" id="A0A1F6TLJ9"/>
<evidence type="ECO:0000256" key="2">
    <source>
        <dbReference type="ARBA" id="ARBA00023277"/>
    </source>
</evidence>
<feature type="domain" description="Glycoside hydrolase family 57 N-terminal" evidence="4">
    <location>
        <begin position="10"/>
        <end position="437"/>
    </location>
</feature>
<comment type="caution">
    <text evidence="5">The sequence shown here is derived from an EMBL/GenBank/DDBJ whole genome shotgun (WGS) entry which is preliminary data.</text>
</comment>
<dbReference type="Proteomes" id="UP000178885">
    <property type="component" value="Unassembled WGS sequence"/>
</dbReference>
<dbReference type="Pfam" id="PF03065">
    <property type="entry name" value="Glyco_hydro_57"/>
    <property type="match status" value="1"/>
</dbReference>
<evidence type="ECO:0000256" key="1">
    <source>
        <dbReference type="ARBA" id="ARBA00006821"/>
    </source>
</evidence>
<dbReference type="CDD" id="cd10796">
    <property type="entry name" value="GH57N_APU"/>
    <property type="match status" value="1"/>
</dbReference>
<evidence type="ECO:0000259" key="4">
    <source>
        <dbReference type="Pfam" id="PF03065"/>
    </source>
</evidence>
<keyword evidence="2 3" id="KW-0119">Carbohydrate metabolism</keyword>
<comment type="similarity">
    <text evidence="1 3">Belongs to the glycosyl hydrolase 57 family.</text>
</comment>
<sequence>MADTERLQVVLAWHMHQPQYRDLVSGAYSQPWTYLHAIKDYVDMAAHLEAVPAARAVVNFAPILIEQIEDYARQVDGFLTNSLAIRDPVLAALASPALPVGREERLILIKACLRANESRLIHRFPAYRRLAEMAGWITRHPEALAYLGDSFLADLLVWYHLAWLGETVRRTDARVKHLLEKGAQYTLHDRRTLLGVIGELLSRVIARYARLAERGQVELSVTPYAHPILPLLLDFTAAHEAAPEAPLPLTPRYPGGIERARWHIREGIHAFERHFGRRPSGCWPSEGSVSAAAAALLAEEGFSWAASGESVLRHSLSKLGHAPHAKAAWLYTPYALDGGPRLFFRDDGLSDLIGFTYATWHADDAVADFIRHLENIADSCHGHPDHVVSIILDGENAWEHYPENAYYFLNALYRRLSEHPRLQLTTFSDYLKDHPAKLLPALVAGSWVYGTFSTWIGDPEKNRGWDMLADAKRAFDAAAPNLPPPRREAAEGQLGVCEGSDWFWWFGDYNPQATVSDFERLYRQHLTNLYQLLNLEPPEYLSHAFTHGRGAPLHGGAMRPGQPTT</sequence>
<dbReference type="InterPro" id="IPR027291">
    <property type="entry name" value="Glyco_hydro_38_N_sf"/>
</dbReference>
<dbReference type="EMBL" id="MFSU01000090">
    <property type="protein sequence ID" value="OGI46004.1"/>
    <property type="molecule type" value="Genomic_DNA"/>
</dbReference>
<dbReference type="STRING" id="1817760.A2151_01980"/>
<evidence type="ECO:0000256" key="3">
    <source>
        <dbReference type="RuleBase" id="RU361196"/>
    </source>
</evidence>
<dbReference type="GO" id="GO:0005975">
    <property type="term" value="P:carbohydrate metabolic process"/>
    <property type="evidence" value="ECO:0007669"/>
    <property type="project" value="InterPro"/>
</dbReference>
<evidence type="ECO:0000313" key="6">
    <source>
        <dbReference type="Proteomes" id="UP000178885"/>
    </source>
</evidence>
<gene>
    <name evidence="5" type="ORF">A2151_01980</name>
</gene>
<protein>
    <submittedName>
        <fullName evidence="5">Glycoside hydrolase</fullName>
    </submittedName>
</protein>
<dbReference type="Gene3D" id="3.20.110.10">
    <property type="entry name" value="Glycoside hydrolase 38, N terminal domain"/>
    <property type="match status" value="2"/>
</dbReference>
<dbReference type="GO" id="GO:0016787">
    <property type="term" value="F:hydrolase activity"/>
    <property type="evidence" value="ECO:0007669"/>
    <property type="project" value="UniProtKB-KW"/>
</dbReference>
<evidence type="ECO:0000313" key="5">
    <source>
        <dbReference type="EMBL" id="OGI46004.1"/>
    </source>
</evidence>
<dbReference type="PANTHER" id="PTHR36306:SF1">
    <property type="entry name" value="ALPHA-AMYLASE-RELATED"/>
    <property type="match status" value="1"/>
</dbReference>
<dbReference type="InterPro" id="IPR052046">
    <property type="entry name" value="GH57_Enzymes"/>
</dbReference>
<proteinExistence type="inferred from homology"/>
<dbReference type="PANTHER" id="PTHR36306">
    <property type="entry name" value="ALPHA-AMYLASE-RELATED-RELATED"/>
    <property type="match status" value="1"/>
</dbReference>
<dbReference type="InterPro" id="IPR004300">
    <property type="entry name" value="Glyco_hydro_57_N"/>
</dbReference>
<dbReference type="SUPFAM" id="SSF88713">
    <property type="entry name" value="Glycoside hydrolase/deacetylase"/>
    <property type="match status" value="1"/>
</dbReference>
<name>A0A1F6TLJ9_9PROT</name>
<keyword evidence="5" id="KW-0378">Hydrolase</keyword>
<dbReference type="InterPro" id="IPR011330">
    <property type="entry name" value="Glyco_hydro/deAcase_b/a-brl"/>
</dbReference>